<keyword evidence="1" id="KW-0575">Peroxidase</keyword>
<evidence type="ECO:0000313" key="4">
    <source>
        <dbReference type="Proteomes" id="UP000677054"/>
    </source>
</evidence>
<dbReference type="GO" id="GO:0006979">
    <property type="term" value="P:response to oxidative stress"/>
    <property type="evidence" value="ECO:0007669"/>
    <property type="project" value="InterPro"/>
</dbReference>
<dbReference type="InterPro" id="IPR019791">
    <property type="entry name" value="Haem_peroxidase_animal"/>
</dbReference>
<dbReference type="PANTHER" id="PTHR11475">
    <property type="entry name" value="OXIDASE/PEROXIDASE"/>
    <property type="match status" value="1"/>
</dbReference>
<dbReference type="EMBL" id="CAJPEV010000145">
    <property type="protein sequence ID" value="CAG0881342.1"/>
    <property type="molecule type" value="Genomic_DNA"/>
</dbReference>
<dbReference type="Proteomes" id="UP000677054">
    <property type="component" value="Unassembled WGS sequence"/>
</dbReference>
<feature type="region of interest" description="Disordered" evidence="2">
    <location>
        <begin position="1006"/>
        <end position="1026"/>
    </location>
</feature>
<dbReference type="PROSITE" id="PS50292">
    <property type="entry name" value="PEROXIDASE_3"/>
    <property type="match status" value="2"/>
</dbReference>
<keyword evidence="1" id="KW-0560">Oxidoreductase</keyword>
<dbReference type="OrthoDB" id="823504at2759"/>
<dbReference type="InterPro" id="IPR037120">
    <property type="entry name" value="Haem_peroxidase_sf_animal"/>
</dbReference>
<dbReference type="GO" id="GO:0020037">
    <property type="term" value="F:heme binding"/>
    <property type="evidence" value="ECO:0007669"/>
    <property type="project" value="InterPro"/>
</dbReference>
<dbReference type="GO" id="GO:0004601">
    <property type="term" value="F:peroxidase activity"/>
    <property type="evidence" value="ECO:0007669"/>
    <property type="project" value="UniProtKB-KW"/>
</dbReference>
<evidence type="ECO:0000256" key="1">
    <source>
        <dbReference type="ARBA" id="ARBA00022559"/>
    </source>
</evidence>
<reference evidence="3" key="1">
    <citation type="submission" date="2020-11" db="EMBL/GenBank/DDBJ databases">
        <authorList>
            <person name="Tran Van P."/>
        </authorList>
    </citation>
    <scope>NUCLEOTIDE SEQUENCE</scope>
</reference>
<name>A0A7R9A3H8_9CRUS</name>
<dbReference type="EMBL" id="LR899662">
    <property type="protein sequence ID" value="CAD7241528.1"/>
    <property type="molecule type" value="Genomic_DNA"/>
</dbReference>
<dbReference type="InterPro" id="IPR010255">
    <property type="entry name" value="Haem_peroxidase_sf"/>
</dbReference>
<evidence type="ECO:0000313" key="3">
    <source>
        <dbReference type="EMBL" id="CAD7241528.1"/>
    </source>
</evidence>
<keyword evidence="4" id="KW-1185">Reference proteome</keyword>
<dbReference type="FunFam" id="1.10.640.10:FF:000006">
    <property type="entry name" value="Double oxidase: two peroxidase domains"/>
    <property type="match status" value="1"/>
</dbReference>
<dbReference type="AlphaFoldDB" id="A0A7R9A3H8"/>
<dbReference type="SUPFAM" id="SSF48113">
    <property type="entry name" value="Heme-dependent peroxidases"/>
    <property type="match status" value="2"/>
</dbReference>
<sequence length="1026" mass="114720">MRTDFTTREHIRDEEFFTFSLAEASRFTAAYVVQEGRDHGLPGYVKYREWCGLGGGKDFSDLRDISEEGIAKLQKIYKSVEDVDLVTGGLMEVHPVGSLLGPTFSCLLGEQLKRIRRSDRFWYENDFPPNQFSKAQLAELKKVTLASLLCMNTDRKHVQPQAFLLPDRHRNARVPCDTILQISLEPWKEAEAPELVIPPGFLDLSVERAKEDLRKRLDWEKLLFEEITSTSHFVSLDLVAPPNSAMGKSYRFHSPNDAAIHLANTSLVFEFVTQELTYLLLQSNNFNGRGPRQNFFGGQRQNFGGQRQNFFGGQRQNFGGQRQNFGGQRQNFFGGQQQQNFLEGQQLNNVFVGDRVPQQPPTFCGDEERQQCDPKSPFRTFSGWYISLPRQTSVTGQPLPSPRGVSTFIHADVSRLSNRHVLMIMQFGQFLDHDITMTPVHRGFQKSVLDCRACDSAQRVHPECFPIGVPGNDPFFPPVDVNTGRPRCINFVRSLPGQTKLGPRQQLNQNTAFLDASQVYGQNLCEARMLRAFVGGRLKSAAPQFRGKGLLPEAQACNSASGHCFLGGDNRLNEQLGLGALHTIFLREHNRIVDGLARANPHWDDERLFQNGRKILGAVFQHVTYNEFLPRVMGWNSVRLFDLGLLPEGYSTDYDPKCNPGALNEFGAAAFRFGHSLIRPQLHRMDQFFNSRQPSLQLREMFNNPARLLEVQMVDEITRGLLSDPMESLDQFVTKEVTNHLFEESSRPFSGLDLIATNIQRGRDHGLRPYNDYRQICNLKRATTFDDLAQEIPQEILDRYKQIYAHVDDIDLFTGGLCERPLEGGLVGPTLGCIIGLQFRSLKKCDRFWYENGDPAVRFTEAQLGEIRKATVAKIFCDNGDVVESIQRRAFDIADPFQNPRTSCAELPGLNLFAWAEGGAPVVEAPVVGAPVGGAPVGGAPAGGCTIGGKFVPVGQFGLASPCVQCTCQAGGMPQPERKLFIRIAVSAQLRIAPHHQLPAADFVPTARGRDERPGLPGPVRAAARG</sequence>
<proteinExistence type="predicted"/>
<protein>
    <recommendedName>
        <fullName evidence="5">Peroxidase</fullName>
    </recommendedName>
</protein>
<evidence type="ECO:0008006" key="5">
    <source>
        <dbReference type="Google" id="ProtNLM"/>
    </source>
</evidence>
<dbReference type="PANTHER" id="PTHR11475:SF134">
    <property type="entry name" value="LD42267P"/>
    <property type="match status" value="1"/>
</dbReference>
<organism evidence="3">
    <name type="scientific">Darwinula stevensoni</name>
    <dbReference type="NCBI Taxonomy" id="69355"/>
    <lineage>
        <taxon>Eukaryota</taxon>
        <taxon>Metazoa</taxon>
        <taxon>Ecdysozoa</taxon>
        <taxon>Arthropoda</taxon>
        <taxon>Crustacea</taxon>
        <taxon>Oligostraca</taxon>
        <taxon>Ostracoda</taxon>
        <taxon>Podocopa</taxon>
        <taxon>Podocopida</taxon>
        <taxon>Darwinulocopina</taxon>
        <taxon>Darwinuloidea</taxon>
        <taxon>Darwinulidae</taxon>
        <taxon>Darwinula</taxon>
    </lineage>
</organism>
<accession>A0A7R9A3H8</accession>
<dbReference type="Gene3D" id="1.10.640.10">
    <property type="entry name" value="Haem peroxidase domain superfamily, animal type"/>
    <property type="match status" value="2"/>
</dbReference>
<evidence type="ECO:0000256" key="2">
    <source>
        <dbReference type="SAM" id="MobiDB-lite"/>
    </source>
</evidence>
<dbReference type="PRINTS" id="PR00457">
    <property type="entry name" value="ANPEROXIDASE"/>
</dbReference>
<dbReference type="Pfam" id="PF03098">
    <property type="entry name" value="An_peroxidase"/>
    <property type="match status" value="2"/>
</dbReference>
<dbReference type="CDD" id="cd09823">
    <property type="entry name" value="peroxinectin_like"/>
    <property type="match status" value="1"/>
</dbReference>
<gene>
    <name evidence="3" type="ORF">DSTB1V02_LOCUS1516</name>
</gene>